<protein>
    <recommendedName>
        <fullName evidence="3">Lipoprotein</fullName>
    </recommendedName>
</protein>
<dbReference type="EMBL" id="CP073754">
    <property type="protein sequence ID" value="QWF72231.1"/>
    <property type="molecule type" value="Genomic_DNA"/>
</dbReference>
<sequence>MKNNFILILFIVFFSGCTAIPISDITPVLNDAGKCNSKKSLTATNVDNFVYLLPASVQEKTVNNLNAVKGKTVNNFTDYSSRISSAKEKLPDKLKDNSVVNAIFSLMIKTSAKSQLEVAYKSGLFDKKDDKGNLIPLIDSDNKTVISYDAEKAKIDSYYVPTYLSHSELKDFANLFTSEYKLSTSSNKTTNKGDEFIKYFVAYYEGKFVDRLGRKIQKPQLFSGQTLPISINANDTDIANAITVFLEYVIDLTDPTPVIGNTIIPDETTEYYGLTKDKPTVLINPNAPYRKIEDKGTCGINQETVHLLQDVANFASDEAATVSGLVTQSSGGIGVSLGFFGKISIGDNQTLGTIVKSAASRLALRASYASEYWILDSIVHKDNFTAMDYITN</sequence>
<evidence type="ECO:0000313" key="2">
    <source>
        <dbReference type="Proteomes" id="UP000676649"/>
    </source>
</evidence>
<dbReference type="PROSITE" id="PS51257">
    <property type="entry name" value="PROKAR_LIPOPROTEIN"/>
    <property type="match status" value="1"/>
</dbReference>
<dbReference type="KEGG" id="mpad:KEF85_07220"/>
<accession>A0A975RBF6</accession>
<evidence type="ECO:0000313" key="1">
    <source>
        <dbReference type="EMBL" id="QWF72231.1"/>
    </source>
</evidence>
<keyword evidence="2" id="KW-1185">Reference proteome</keyword>
<dbReference type="AlphaFoldDB" id="A0A975RBF6"/>
<gene>
    <name evidence="1" type="ORF">KEF85_07220</name>
</gene>
<name>A0A975RBF6_9GAMM</name>
<organism evidence="1 2">
    <name type="scientific">Methylomonas paludis</name>
    <dbReference type="NCBI Taxonomy" id="1173101"/>
    <lineage>
        <taxon>Bacteria</taxon>
        <taxon>Pseudomonadati</taxon>
        <taxon>Pseudomonadota</taxon>
        <taxon>Gammaproteobacteria</taxon>
        <taxon>Methylococcales</taxon>
        <taxon>Methylococcaceae</taxon>
        <taxon>Methylomonas</taxon>
    </lineage>
</organism>
<proteinExistence type="predicted"/>
<reference evidence="1" key="1">
    <citation type="submission" date="2021-04" db="EMBL/GenBank/DDBJ databases">
        <title>Draft genome sequence data of methanotrophic Methylovulum sp. strain S1L and Methylomonas sp. strain S2AM isolated from boreal lake water columns.</title>
        <authorList>
            <person name="Rissanen A.J."/>
            <person name="Mangayil R."/>
            <person name="Svenning M.M."/>
            <person name="Khanongnuch R."/>
        </authorList>
    </citation>
    <scope>NUCLEOTIDE SEQUENCE</scope>
    <source>
        <strain evidence="1">S2AM</strain>
    </source>
</reference>
<dbReference type="RefSeq" id="WP_215584520.1">
    <property type="nucleotide sequence ID" value="NZ_CP073754.1"/>
</dbReference>
<dbReference type="Proteomes" id="UP000676649">
    <property type="component" value="Chromosome"/>
</dbReference>
<evidence type="ECO:0008006" key="3">
    <source>
        <dbReference type="Google" id="ProtNLM"/>
    </source>
</evidence>